<proteinExistence type="predicted"/>
<dbReference type="Proteomes" id="UP001220256">
    <property type="component" value="Unassembled WGS sequence"/>
</dbReference>
<protein>
    <submittedName>
        <fullName evidence="2">Uncharacterized protein</fullName>
    </submittedName>
</protein>
<gene>
    <name evidence="2" type="ORF">N7505_007763</name>
</gene>
<evidence type="ECO:0000313" key="3">
    <source>
        <dbReference type="Proteomes" id="UP001220256"/>
    </source>
</evidence>
<keyword evidence="3" id="KW-1185">Reference proteome</keyword>
<feature type="compositionally biased region" description="Acidic residues" evidence="1">
    <location>
        <begin position="46"/>
        <end position="59"/>
    </location>
</feature>
<name>A0ABQ8WEZ3_PENCH</name>
<evidence type="ECO:0000313" key="2">
    <source>
        <dbReference type="EMBL" id="KAJ5264970.1"/>
    </source>
</evidence>
<sequence length="386" mass="44552">MSYHSCPPGFNEYLVACYADCNGQLAERLDYLEAHGPHPEQNTDSTVEDSGEDAEESDQVADKLCPVSRSEEEESVSQERFYRAVMARFLDTKAWQSLAVIKDCDKSPLGEDLGEQIYNMWLGHDRTLLESLEILEIFDYTLNFLLYRVFNSPKDDLKFLQHRVFNPLENVDWEDEGPDAPVFTGPNETFLSAWYGHLVIAQTYLTPFDMLSIFMGGDEAKTKARPLLFYIDKPNDADAIGVTPGMRVIEEDVLSKLYKLSPEKWKGYKRQGDIEPWPAYVERYAEPWENSKAWELYRNYCWRANVRGRVFADPPIVFADPKFDAIPYNMQDSGLWWERLKPCESDHKDAVSVQEEWSIKFGDLRRLHGKPNCSLQHYHVVDSAPG</sequence>
<comment type="caution">
    <text evidence="2">The sequence shown here is derived from an EMBL/GenBank/DDBJ whole genome shotgun (WGS) entry which is preliminary data.</text>
</comment>
<evidence type="ECO:0000256" key="1">
    <source>
        <dbReference type="SAM" id="MobiDB-lite"/>
    </source>
</evidence>
<organism evidence="2 3">
    <name type="scientific">Penicillium chrysogenum</name>
    <name type="common">Penicillium notatum</name>
    <dbReference type="NCBI Taxonomy" id="5076"/>
    <lineage>
        <taxon>Eukaryota</taxon>
        <taxon>Fungi</taxon>
        <taxon>Dikarya</taxon>
        <taxon>Ascomycota</taxon>
        <taxon>Pezizomycotina</taxon>
        <taxon>Eurotiomycetes</taxon>
        <taxon>Eurotiomycetidae</taxon>
        <taxon>Eurotiales</taxon>
        <taxon>Aspergillaceae</taxon>
        <taxon>Penicillium</taxon>
        <taxon>Penicillium chrysogenum species complex</taxon>
    </lineage>
</organism>
<dbReference type="EMBL" id="JAPVEB010000004">
    <property type="protein sequence ID" value="KAJ5264970.1"/>
    <property type="molecule type" value="Genomic_DNA"/>
</dbReference>
<reference evidence="2 3" key="1">
    <citation type="journal article" date="2023" name="IMA Fungus">
        <title>Comparative genomic study of the Penicillium genus elucidates a diverse pangenome and 15 lateral gene transfer events.</title>
        <authorList>
            <person name="Petersen C."/>
            <person name="Sorensen T."/>
            <person name="Nielsen M.R."/>
            <person name="Sondergaard T.E."/>
            <person name="Sorensen J.L."/>
            <person name="Fitzpatrick D.A."/>
            <person name="Frisvad J.C."/>
            <person name="Nielsen K.L."/>
        </authorList>
    </citation>
    <scope>NUCLEOTIDE SEQUENCE [LARGE SCALE GENOMIC DNA]</scope>
    <source>
        <strain evidence="2 3">IBT 3361</strain>
    </source>
</reference>
<feature type="region of interest" description="Disordered" evidence="1">
    <location>
        <begin position="35"/>
        <end position="71"/>
    </location>
</feature>
<accession>A0ABQ8WEZ3</accession>